<organism evidence="6 7">
    <name type="scientific">Tenacibaculum maritimum NCIMB 2154</name>
    <dbReference type="NCBI Taxonomy" id="1349785"/>
    <lineage>
        <taxon>Bacteria</taxon>
        <taxon>Pseudomonadati</taxon>
        <taxon>Bacteroidota</taxon>
        <taxon>Flavobacteriia</taxon>
        <taxon>Flavobacteriales</taxon>
        <taxon>Flavobacteriaceae</taxon>
        <taxon>Tenacibaculum</taxon>
    </lineage>
</organism>
<evidence type="ECO:0000256" key="3">
    <source>
        <dbReference type="ARBA" id="ARBA00022989"/>
    </source>
</evidence>
<dbReference type="Proteomes" id="UP000231564">
    <property type="component" value="Chromosome MARIT"/>
</dbReference>
<comment type="subcellular location">
    <subcellularLocation>
        <location evidence="1">Membrane</location>
        <topology evidence="1">Single-pass membrane protein</topology>
    </subcellularLocation>
</comment>
<dbReference type="RefSeq" id="WP_231975195.1">
    <property type="nucleotide sequence ID" value="NZ_LT634361.1"/>
</dbReference>
<name>A0A2H1E7U4_9FLAO</name>
<evidence type="ECO:0000256" key="4">
    <source>
        <dbReference type="ARBA" id="ARBA00023136"/>
    </source>
</evidence>
<dbReference type="GeneID" id="47722567"/>
<proteinExistence type="predicted"/>
<keyword evidence="2" id="KW-0812">Transmembrane</keyword>
<dbReference type="InterPro" id="IPR007452">
    <property type="entry name" value="TamB_C"/>
</dbReference>
<reference evidence="6 7" key="1">
    <citation type="submission" date="2016-11" db="EMBL/GenBank/DDBJ databases">
        <authorList>
            <person name="Jaros S."/>
            <person name="Januszkiewicz K."/>
            <person name="Wedrychowicz H."/>
        </authorList>
    </citation>
    <scope>NUCLEOTIDE SEQUENCE [LARGE SCALE GENOMIC DNA]</scope>
    <source>
        <strain evidence="6">NCIMB 2154T</strain>
    </source>
</reference>
<accession>A0A2H1E7U4</accession>
<dbReference type="GO" id="GO:0005886">
    <property type="term" value="C:plasma membrane"/>
    <property type="evidence" value="ECO:0007669"/>
    <property type="project" value="InterPro"/>
</dbReference>
<evidence type="ECO:0000256" key="2">
    <source>
        <dbReference type="ARBA" id="ARBA00022692"/>
    </source>
</evidence>
<feature type="domain" description="Translocation and assembly module TamB C-terminal" evidence="5">
    <location>
        <begin position="1000"/>
        <end position="1426"/>
    </location>
</feature>
<gene>
    <name evidence="6" type="ORF">MARIT_0998</name>
</gene>
<keyword evidence="4" id="KW-0472">Membrane</keyword>
<evidence type="ECO:0000259" key="5">
    <source>
        <dbReference type="Pfam" id="PF04357"/>
    </source>
</evidence>
<evidence type="ECO:0000313" key="6">
    <source>
        <dbReference type="EMBL" id="SFZ81212.1"/>
    </source>
</evidence>
<dbReference type="STRING" id="1349785.GCA_000509405_01986"/>
<dbReference type="EMBL" id="LT634361">
    <property type="protein sequence ID" value="SFZ81212.1"/>
    <property type="molecule type" value="Genomic_DNA"/>
</dbReference>
<evidence type="ECO:0000313" key="7">
    <source>
        <dbReference type="Proteomes" id="UP000231564"/>
    </source>
</evidence>
<keyword evidence="3" id="KW-1133">Transmembrane helix</keyword>
<dbReference type="GO" id="GO:0009306">
    <property type="term" value="P:protein secretion"/>
    <property type="evidence" value="ECO:0007669"/>
    <property type="project" value="InterPro"/>
</dbReference>
<dbReference type="Pfam" id="PF04357">
    <property type="entry name" value="TamB"/>
    <property type="match status" value="1"/>
</dbReference>
<evidence type="ECO:0000256" key="1">
    <source>
        <dbReference type="ARBA" id="ARBA00004167"/>
    </source>
</evidence>
<protein>
    <recommendedName>
        <fullName evidence="5">Translocation and assembly module TamB C-terminal domain-containing protein</fullName>
    </recommendedName>
</protein>
<dbReference type="KEGG" id="tmar:MARIT_0998"/>
<sequence>MVLFLLLLVLLLSTPFVQTKLGKIVTERINKDFETNIVVKKLDLSLLGSVRLKEIQIRDHHQDTLIFVNKLTTSLLNVKKILDNKLNLGEASLSDVYFYMKTYKNEDNDNMSIFLDRFEDEESIDSLDTPFILRSKNIDIDNLTFKLFDENKKDPLEFAAYNGGGSVQNFLLKGADVSMKAKEIYFTDNRGIAITNLSTDFSYTKTQMLFSKTTLETKNSKLNGDIIFDYDREDFQYFTDKVKLKATFQESSLSLKDLHKVYKELRGDDVLNFTGNIHGTLNNFSAENINLHSKKGMIVIGNMGFVNALNHQRGFIFDGNLKNVTANYNQLKSGLPNLLGKTLPTEFKRLGNFTLSGIMRVTPQQMDATLNIVSDIGAIVSDLKLTNIETIDDATYDGEVAFKDFDLGIFTNDPILGKISLQADVQGSGFKLDNINTSIIGVVSELVFKGYNYKNLDINGQFQNKKFDGLLNANDPNLKMNFEGLADFSSEINEFDFKAKVERIDLRKTNLFLKDSISVLKGAVTFDVNGNTLDDMVGRAIFKDIVYTNQKKVYPFKKFKILSSVKDSIKTISIDSKDIVEGKLEGKFTFDELLPITQNALGSVYTNYTPYPVAPHQFLDFNFTIYNQIIAVFSSDLSIGDSTKIKGKIKADQNSLKLTFSSPKIEAYENKVEKVLLRMDNKNPLYNTHLTIDRVRNKYYDVSKLNLLNRTENDTLFFKSVFKGGKGQAENFNLDFFYTINKEKKSVVGIQKSTFNFKENKWFVNPLENKENKVTFNLKTKEFELSPFTFISNEQKIEFEGVIKGEKHKKLQAEFTRVKLGSFLPSIDSLALKGVLSGAINFGQDKGIYNPRANLLVENFYINGHAQGDLSLDVKGDNSYEKYDANLTLVNDVAESISAKGTIDFSEVRPVLDMVVFLKKYQINGFGPLGGEVLSKLRGEVSGNFTAKGFLRNPDFKGVLEIENGGLTFPYLNIDFDLKGNTQVKLENQSFIWDNIVLEDTKYKTKGSLSGAITHQNFEQWFLNLKINTDNLLVLDTKEREEVAYYGTGFLKGDAKITGLTSSLTIDVNGSTEPGTVFVIPLSDVKMIDNYKLIHFKSEEKKRVVDKLPVQAVEGLNLNINLNVTKEAQAQVVIDKASGSELKGSGEGSLQIEIDTRGKFNMYGDFIVDNGVYNFKYGGVVNKPFVVQKGGRISWNGDPFEAELDIVALYETKANPAQLLENIQGNRKIPIDLYTKITGGLFSSKQDFDIKIPNANSTIASELEFKLNDNDKNSKMRQFFSLLATGSFFSEDNLGVNASSALAGTTSDLISNILSDVLNSKDAKFKLGVDYTQGDRSEIESLNTDNQVDVSVTTQLSDRVIVNGKVGVPVGANTQTSVVGEVKVEVLLNEQGNFRGTVFNRQNDIQYSTEEEGYTQGVGLSYEVNFNNLSELAKKIGLKKQELLKKKDSLLKKRARLIHFRNKKAVVK</sequence>
<keyword evidence="7" id="KW-1185">Reference proteome</keyword>